<keyword evidence="2" id="KW-0560">Oxidoreductase</keyword>
<keyword evidence="5" id="KW-1185">Reference proteome</keyword>
<evidence type="ECO:0000256" key="1">
    <source>
        <dbReference type="ARBA" id="ARBA00006484"/>
    </source>
</evidence>
<dbReference type="InterPro" id="IPR002347">
    <property type="entry name" value="SDR_fam"/>
</dbReference>
<evidence type="ECO:0000313" key="4">
    <source>
        <dbReference type="Ensembl" id="ENSCMIP00000032881.1"/>
    </source>
</evidence>
<dbReference type="AlphaFoldDB" id="A0A4W3IZT9"/>
<dbReference type="Pfam" id="PF00106">
    <property type="entry name" value="adh_short"/>
    <property type="match status" value="1"/>
</dbReference>
<dbReference type="Ensembl" id="ENSCMIT00000033385.1">
    <property type="protein sequence ID" value="ENSCMIP00000032881.1"/>
    <property type="gene ID" value="ENSCMIG00000014052.1"/>
</dbReference>
<accession>A0A4W3IZT9</accession>
<reference evidence="5" key="2">
    <citation type="journal article" date="2007" name="PLoS Biol.">
        <title>Survey sequencing and comparative analysis of the elephant shark (Callorhinchus milii) genome.</title>
        <authorList>
            <person name="Venkatesh B."/>
            <person name="Kirkness E.F."/>
            <person name="Loh Y.H."/>
            <person name="Halpern A.L."/>
            <person name="Lee A.P."/>
            <person name="Johnson J."/>
            <person name="Dandona N."/>
            <person name="Viswanathan L.D."/>
            <person name="Tay A."/>
            <person name="Venter J.C."/>
            <person name="Strausberg R.L."/>
            <person name="Brenner S."/>
        </authorList>
    </citation>
    <scope>NUCLEOTIDE SEQUENCE [LARGE SCALE GENOMIC DNA]</scope>
</reference>
<feature type="transmembrane region" description="Helical" evidence="3">
    <location>
        <begin position="6"/>
        <end position="25"/>
    </location>
</feature>
<keyword evidence="3" id="KW-0472">Membrane</keyword>
<dbReference type="Gene3D" id="3.40.50.720">
    <property type="entry name" value="NAD(P)-binding Rossmann-like Domain"/>
    <property type="match status" value="1"/>
</dbReference>
<evidence type="ECO:0000256" key="3">
    <source>
        <dbReference type="SAM" id="Phobius"/>
    </source>
</evidence>
<dbReference type="InterPro" id="IPR036291">
    <property type="entry name" value="NAD(P)-bd_dom_sf"/>
</dbReference>
<reference evidence="4" key="5">
    <citation type="submission" date="2025-09" db="UniProtKB">
        <authorList>
            <consortium name="Ensembl"/>
        </authorList>
    </citation>
    <scope>IDENTIFICATION</scope>
</reference>
<protein>
    <submittedName>
        <fullName evidence="4">Dehydrogenase/reductase (SDR family) member 13a, duplicate 3</fullName>
    </submittedName>
</protein>
<organism evidence="4 5">
    <name type="scientific">Callorhinchus milii</name>
    <name type="common">Ghost shark</name>
    <dbReference type="NCBI Taxonomy" id="7868"/>
    <lineage>
        <taxon>Eukaryota</taxon>
        <taxon>Metazoa</taxon>
        <taxon>Chordata</taxon>
        <taxon>Craniata</taxon>
        <taxon>Vertebrata</taxon>
        <taxon>Chondrichthyes</taxon>
        <taxon>Holocephali</taxon>
        <taxon>Chimaeriformes</taxon>
        <taxon>Callorhinchidae</taxon>
        <taxon>Callorhinchus</taxon>
    </lineage>
</organism>
<dbReference type="PANTHER" id="PTHR43157">
    <property type="entry name" value="PHOSPHATIDYLINOSITOL-GLYCAN BIOSYNTHESIS CLASS F PROTEIN-RELATED"/>
    <property type="match status" value="1"/>
</dbReference>
<evidence type="ECO:0000313" key="5">
    <source>
        <dbReference type="Proteomes" id="UP000314986"/>
    </source>
</evidence>
<reference evidence="5" key="1">
    <citation type="journal article" date="2006" name="Science">
        <title>Ancient noncoding elements conserved in the human genome.</title>
        <authorList>
            <person name="Venkatesh B."/>
            <person name="Kirkness E.F."/>
            <person name="Loh Y.H."/>
            <person name="Halpern A.L."/>
            <person name="Lee A.P."/>
            <person name="Johnson J."/>
            <person name="Dandona N."/>
            <person name="Viswanathan L.D."/>
            <person name="Tay A."/>
            <person name="Venter J.C."/>
            <person name="Strausberg R.L."/>
            <person name="Brenner S."/>
        </authorList>
    </citation>
    <scope>NUCLEOTIDE SEQUENCE [LARGE SCALE GENOMIC DNA]</scope>
</reference>
<reference evidence="5" key="3">
    <citation type="journal article" date="2014" name="Nature">
        <title>Elephant shark genome provides unique insights into gnathostome evolution.</title>
        <authorList>
            <consortium name="International Elephant Shark Genome Sequencing Consortium"/>
            <person name="Venkatesh B."/>
            <person name="Lee A.P."/>
            <person name="Ravi V."/>
            <person name="Maurya A.K."/>
            <person name="Lian M.M."/>
            <person name="Swann J.B."/>
            <person name="Ohta Y."/>
            <person name="Flajnik M.F."/>
            <person name="Sutoh Y."/>
            <person name="Kasahara M."/>
            <person name="Hoon S."/>
            <person name="Gangu V."/>
            <person name="Roy S.W."/>
            <person name="Irimia M."/>
            <person name="Korzh V."/>
            <person name="Kondrychyn I."/>
            <person name="Lim Z.W."/>
            <person name="Tay B.H."/>
            <person name="Tohari S."/>
            <person name="Kong K.W."/>
            <person name="Ho S."/>
            <person name="Lorente-Galdos B."/>
            <person name="Quilez J."/>
            <person name="Marques-Bonet T."/>
            <person name="Raney B.J."/>
            <person name="Ingham P.W."/>
            <person name="Tay A."/>
            <person name="Hillier L.W."/>
            <person name="Minx P."/>
            <person name="Boehm T."/>
            <person name="Wilson R.K."/>
            <person name="Brenner S."/>
            <person name="Warren W.C."/>
        </authorList>
    </citation>
    <scope>NUCLEOTIDE SEQUENCE [LARGE SCALE GENOMIC DNA]</scope>
</reference>
<proteinExistence type="inferred from homology"/>
<comment type="similarity">
    <text evidence="1">Belongs to the short-chain dehydrogenases/reductases (SDR) family.</text>
</comment>
<dbReference type="Proteomes" id="UP000314986">
    <property type="component" value="Unassembled WGS sequence"/>
</dbReference>
<dbReference type="SUPFAM" id="SSF51735">
    <property type="entry name" value="NAD(P)-binding Rossmann-fold domains"/>
    <property type="match status" value="1"/>
</dbReference>
<dbReference type="InParanoid" id="A0A4W3IZT9"/>
<dbReference type="STRING" id="7868.ENSCMIP00000032881"/>
<dbReference type="PRINTS" id="PR00081">
    <property type="entry name" value="GDHRDH"/>
</dbReference>
<dbReference type="GeneTree" id="ENSGT00940000155599"/>
<keyword evidence="3" id="KW-1133">Transmembrane helix</keyword>
<sequence length="362" mass="40411">EIMVALIVAVAAAVSVYIFIYYNFLKGVKCKSDVSLNGRTVIVTGANTGIGKETALDMARRGARVVLACRSKDRAEAAVLDIRRKTSNNQVVFMHLDLASLKSVRAFAETFLKSEPQLHILINNAGKRCVKLGKTEDGFSMGVGVNHFGHFLLTNLLLERLKQCVPSRVVVLASETYRMVGLDFSKLSRTEPGHTNGFLDYAHSKLCNVLFARELSNRLEGTNVTCYSVHPGVVNTEVFRHLNRWLMLILVPVAALLFRDPEGGAQTSIHCAVQEGIERFSGRYFSDCRVREVVAHARDDAVARKLWEFSERMVGLSNKAIHPVMLLDSFLFVYKEEKSSRKIDGNRVIMQRFVSVKFSPLG</sequence>
<evidence type="ECO:0000256" key="2">
    <source>
        <dbReference type="ARBA" id="ARBA00023002"/>
    </source>
</evidence>
<keyword evidence="3" id="KW-0812">Transmembrane</keyword>
<dbReference type="PANTHER" id="PTHR43157:SF44">
    <property type="entry name" value="DEHYDROGENASE_REDUCTASE SDR FAMILY MEMBER 13"/>
    <property type="match status" value="1"/>
</dbReference>
<reference evidence="4" key="4">
    <citation type="submission" date="2025-08" db="UniProtKB">
        <authorList>
            <consortium name="Ensembl"/>
        </authorList>
    </citation>
    <scope>IDENTIFICATION</scope>
</reference>
<name>A0A4W3IZT9_CALMI</name>
<dbReference type="GO" id="GO:0016491">
    <property type="term" value="F:oxidoreductase activity"/>
    <property type="evidence" value="ECO:0007669"/>
    <property type="project" value="UniProtKB-KW"/>
</dbReference>